<dbReference type="EMBL" id="QEWP01000019">
    <property type="protein sequence ID" value="PWD98085.1"/>
    <property type="molecule type" value="Genomic_DNA"/>
</dbReference>
<keyword evidence="2" id="KW-1185">Reference proteome</keyword>
<protein>
    <submittedName>
        <fullName evidence="1">Uncharacterized protein</fullName>
    </submittedName>
</protein>
<gene>
    <name evidence="1" type="ORF">DDZ16_17230</name>
</gene>
<evidence type="ECO:0000313" key="1">
    <source>
        <dbReference type="EMBL" id="PWD98085.1"/>
    </source>
</evidence>
<name>A0A2U2B4U7_9BACT</name>
<accession>A0A2U2B4U7</accession>
<proteinExistence type="predicted"/>
<dbReference type="AlphaFoldDB" id="A0A2U2B4U7"/>
<reference evidence="1 2" key="1">
    <citation type="submission" date="2018-05" db="EMBL/GenBank/DDBJ databases">
        <title>Marinilabilia rubrum sp. nov., isolated from saltern sediment.</title>
        <authorList>
            <person name="Zhang R."/>
        </authorList>
    </citation>
    <scope>NUCLEOTIDE SEQUENCE [LARGE SCALE GENOMIC DNA]</scope>
    <source>
        <strain evidence="1 2">WTE16</strain>
    </source>
</reference>
<dbReference type="Proteomes" id="UP000244956">
    <property type="component" value="Unassembled WGS sequence"/>
</dbReference>
<sequence length="356" mass="40919">MVKWVRTYLFCVVLLFGFCVFSTSGMLKCECKPTLGTSTVDENEEFTVIDPQLSCANLNALSERVSALSDSAINDTLHITPVDFFISFEKDSLKKAWKDYRAWLNSIKKSASSEGVLVIADSISEEQYNEYASRSGTMAEDSLKRGESYENHSSSDVADKISKFHPEISQSENISKDKYSRYPFHFVIQVAASKTELDSLELEQEYTGPFEIRELEEEGWYKYQIGLTENYLEALEILKSVSSTDRFLVAYNADGEKLKLWKAVLSQRHDLIRYRVQIAASMIPLSDEKILEIYDGKLKILIVEEDGWFKYQIDLGKNYQQAREKKQLIDVEGAFMVPYLGEEKMPLYKVLKFYSF</sequence>
<organism evidence="1 2">
    <name type="scientific">Marinilabilia rubra</name>
    <dbReference type="NCBI Taxonomy" id="2162893"/>
    <lineage>
        <taxon>Bacteria</taxon>
        <taxon>Pseudomonadati</taxon>
        <taxon>Bacteroidota</taxon>
        <taxon>Bacteroidia</taxon>
        <taxon>Marinilabiliales</taxon>
        <taxon>Marinilabiliaceae</taxon>
        <taxon>Marinilabilia</taxon>
    </lineage>
</organism>
<evidence type="ECO:0000313" key="2">
    <source>
        <dbReference type="Proteomes" id="UP000244956"/>
    </source>
</evidence>
<comment type="caution">
    <text evidence="1">The sequence shown here is derived from an EMBL/GenBank/DDBJ whole genome shotgun (WGS) entry which is preliminary data.</text>
</comment>